<sequence>MANDKKISELPIVQTINAADKSILISNNADYQFDFATLLQFINAGLAAGANLSFGTVLPQNTSGKNGDVFINTTSGSFAQKITGVWTVVYTIATGAANDTTVLYGNSIPATTTGNNGDTFINTLSGIFYKKSGGSWNQVFSMQTGPQGPQGTSGANGTNGANGKTILNGTVNPANSLGTDGDFYINTSSYYLFGPKAAGLWGTGISLIVSGVEFEEIDNKNMPNGYAGLDSSGKVAAAQLPSYVDDVLEFATLSSLPATGETGKIYITTDNNNQYRWSGSAYTQIVGSPGSTDAVPEGTSNKYFTLARVLNAVLTGIGFGSSAIVSATDTVLQALGKLQAQISALFKIPNGGAAGQVLAKVDSTDGNLHWINAATGGGLPNGGTSGQFLAKNSTADGDAHWVDAPAGGSSTPYVFPKLPMNNAKGITSYGMSIDAGYTLADVRYTYNSLLYTRIGLAASGNNYAQSATQSGSILIKACETMGVQNNLAVTVNMGFNDLQPGQILAKTYSRVQCNLRAFLAQCFLSGFYAANRTGVGTFATSRTGVWTDFTPNIDYHVYPSKAIYDFGSTTSKPIQSTVAGSSITLGTSGKNTIVIGTYVDDGASENALGSFSITYNNKTIIYNPTDKTNNISDITGRDAGISGDAIILYNVITDVVITTLSNTRTIIDYFGWVAKPTVDSAPVFVLSSIDVTESNYISGVRDSTTISGMNTAVQEVVKEFASRGLPVTFVNINENYDPYTMTTDGQHPNAQGHETIANNIIKMWMVGVDGFAIPRVTDLSEKFVTTTASGVNLTYETADYLVNSAPLTSADFSTGQATVTGKIGQISADMDFMYFCVGINTWVRVALIQNKIDLFLSEVDDSNGAKNSDQLNAIYPTAVNFQIARGIQYNYQKISSLIWEKTAKSIA</sequence>
<proteinExistence type="predicted"/>
<dbReference type="KEGG" id="muh:HYN43_014440"/>
<name>A0A494VY67_9SPHI</name>
<dbReference type="Proteomes" id="UP000270046">
    <property type="component" value="Chromosome"/>
</dbReference>
<dbReference type="AlphaFoldDB" id="A0A494VY67"/>
<dbReference type="RefSeq" id="WP_119410021.1">
    <property type="nucleotide sequence ID" value="NZ_CP032869.1"/>
</dbReference>
<gene>
    <name evidence="1" type="ORF">HYN43_014440</name>
</gene>
<organism evidence="1 2">
    <name type="scientific">Mucilaginibacter celer</name>
    <dbReference type="NCBI Taxonomy" id="2305508"/>
    <lineage>
        <taxon>Bacteria</taxon>
        <taxon>Pseudomonadati</taxon>
        <taxon>Bacteroidota</taxon>
        <taxon>Sphingobacteriia</taxon>
        <taxon>Sphingobacteriales</taxon>
        <taxon>Sphingobacteriaceae</taxon>
        <taxon>Mucilaginibacter</taxon>
    </lineage>
</organism>
<dbReference type="SUPFAM" id="SSF52266">
    <property type="entry name" value="SGNH hydrolase"/>
    <property type="match status" value="1"/>
</dbReference>
<evidence type="ECO:0000313" key="1">
    <source>
        <dbReference type="EMBL" id="AYL96423.1"/>
    </source>
</evidence>
<reference evidence="1 2" key="1">
    <citation type="submission" date="2018-10" db="EMBL/GenBank/DDBJ databases">
        <title>Genome sequencing of Mucilaginibacter sp. HYN0043.</title>
        <authorList>
            <person name="Kim M."/>
            <person name="Yi H."/>
        </authorList>
    </citation>
    <scope>NUCLEOTIDE SEQUENCE [LARGE SCALE GENOMIC DNA]</scope>
    <source>
        <strain evidence="1 2">HYN0043</strain>
    </source>
</reference>
<accession>A0A494VY67</accession>
<protein>
    <submittedName>
        <fullName evidence="1">Uncharacterized protein</fullName>
    </submittedName>
</protein>
<dbReference type="GO" id="GO:0016788">
    <property type="term" value="F:hydrolase activity, acting on ester bonds"/>
    <property type="evidence" value="ECO:0007669"/>
    <property type="project" value="UniProtKB-ARBA"/>
</dbReference>
<dbReference type="Gene3D" id="3.40.50.1110">
    <property type="entry name" value="SGNH hydrolase"/>
    <property type="match status" value="1"/>
</dbReference>
<dbReference type="OrthoDB" id="8457242at2"/>
<keyword evidence="2" id="KW-1185">Reference proteome</keyword>
<evidence type="ECO:0000313" key="2">
    <source>
        <dbReference type="Proteomes" id="UP000270046"/>
    </source>
</evidence>
<dbReference type="InterPro" id="IPR036514">
    <property type="entry name" value="SGNH_hydro_sf"/>
</dbReference>
<dbReference type="EMBL" id="CP032869">
    <property type="protein sequence ID" value="AYL96423.1"/>
    <property type="molecule type" value="Genomic_DNA"/>
</dbReference>